<evidence type="ECO:0000313" key="2">
    <source>
        <dbReference type="Proteomes" id="UP000321570"/>
    </source>
</evidence>
<protein>
    <submittedName>
        <fullName evidence="1">Uncharacterized protein</fullName>
    </submittedName>
</protein>
<dbReference type="Proteomes" id="UP000321570">
    <property type="component" value="Unassembled WGS sequence"/>
</dbReference>
<dbReference type="EMBL" id="CABIJS010000122">
    <property type="protein sequence ID" value="VUZ43981.1"/>
    <property type="molecule type" value="Genomic_DNA"/>
</dbReference>
<dbReference type="AlphaFoldDB" id="A0A564Y9P3"/>
<gene>
    <name evidence="1" type="ORF">WMSIL1_LOCUS4210</name>
</gene>
<accession>A0A564Y9P3</accession>
<organism evidence="1 2">
    <name type="scientific">Hymenolepis diminuta</name>
    <name type="common">Rat tapeworm</name>
    <dbReference type="NCBI Taxonomy" id="6216"/>
    <lineage>
        <taxon>Eukaryota</taxon>
        <taxon>Metazoa</taxon>
        <taxon>Spiralia</taxon>
        <taxon>Lophotrochozoa</taxon>
        <taxon>Platyhelminthes</taxon>
        <taxon>Cestoda</taxon>
        <taxon>Eucestoda</taxon>
        <taxon>Cyclophyllidea</taxon>
        <taxon>Hymenolepididae</taxon>
        <taxon>Hymenolepis</taxon>
    </lineage>
</organism>
<proteinExistence type="predicted"/>
<reference evidence="1 2" key="1">
    <citation type="submission" date="2019-07" db="EMBL/GenBank/DDBJ databases">
        <authorList>
            <person name="Jastrzebski P J."/>
            <person name="Paukszto L."/>
            <person name="Jastrzebski P J."/>
        </authorList>
    </citation>
    <scope>NUCLEOTIDE SEQUENCE [LARGE SCALE GENOMIC DNA]</scope>
    <source>
        <strain evidence="1 2">WMS-il1</strain>
    </source>
</reference>
<name>A0A564Y9P3_HYMDI</name>
<keyword evidence="2" id="KW-1185">Reference proteome</keyword>
<evidence type="ECO:0000313" key="1">
    <source>
        <dbReference type="EMBL" id="VUZ43981.1"/>
    </source>
</evidence>
<sequence>MRFSPSRLKKDDFSLKDEPKAECSKKLTSEKLQVAIDENQICTTRELSKTFKISRHTTIYREMKRLGWESLKGLKVGPTRFVRNQKVTACDLLCFTAFS</sequence>